<sequence>MLCTLATWAARPSKESRGNCSGHHGVAENVKIEIWSDIACPWCYIGKRRFESALSAFAHRDEVQLEWKSFQLDPTIPEHYDGTELDYLSKRKGMPAASVAQMFEHVKTQAAGEGLNYDFDTLTVANSHLGHELIHFAAQQDLDGQLGLQDAAKERLLKLHFEEGGDIGDLDTLVSIAVELGLNAEKAREALAERDFEEAVDQDIAEAHALGIQGVPFFVIDRKYGISGAQGSEVFSQTLNEAWAESHPLIMTTEKGEACGPDGCAI</sequence>
<proteinExistence type="predicted"/>
<evidence type="ECO:0000313" key="2">
    <source>
        <dbReference type="EMBL" id="NYE96237.1"/>
    </source>
</evidence>
<dbReference type="GO" id="GO:0016853">
    <property type="term" value="F:isomerase activity"/>
    <property type="evidence" value="ECO:0007669"/>
    <property type="project" value="UniProtKB-KW"/>
</dbReference>
<dbReference type="Proteomes" id="UP000521748">
    <property type="component" value="Unassembled WGS sequence"/>
</dbReference>
<keyword evidence="3" id="KW-1185">Reference proteome</keyword>
<reference evidence="2 3" key="1">
    <citation type="submission" date="2020-07" db="EMBL/GenBank/DDBJ databases">
        <title>Sequencing the genomes of 1000 actinobacteria strains.</title>
        <authorList>
            <person name="Klenk H.-P."/>
        </authorList>
    </citation>
    <scope>NUCLEOTIDE SEQUENCE [LARGE SCALE GENOMIC DNA]</scope>
    <source>
        <strain evidence="2 3">DSM 102047</strain>
    </source>
</reference>
<dbReference type="CDD" id="cd03024">
    <property type="entry name" value="DsbA_FrnE"/>
    <property type="match status" value="1"/>
</dbReference>
<gene>
    <name evidence="2" type="ORF">FHU41_002487</name>
</gene>
<dbReference type="EMBL" id="JACBYQ010000002">
    <property type="protein sequence ID" value="NYE96237.1"/>
    <property type="molecule type" value="Genomic_DNA"/>
</dbReference>
<keyword evidence="2" id="KW-0413">Isomerase</keyword>
<dbReference type="Gene3D" id="3.40.30.10">
    <property type="entry name" value="Glutaredoxin"/>
    <property type="match status" value="1"/>
</dbReference>
<feature type="domain" description="DSBA-like thioredoxin" evidence="1">
    <location>
        <begin position="32"/>
        <end position="239"/>
    </location>
</feature>
<dbReference type="Pfam" id="PF01323">
    <property type="entry name" value="DSBA"/>
    <property type="match status" value="1"/>
</dbReference>
<name>A0A7Y9LV82_9MICC</name>
<accession>A0A7Y9LV82</accession>
<comment type="caution">
    <text evidence="2">The sequence shown here is derived from an EMBL/GenBank/DDBJ whole genome shotgun (WGS) entry which is preliminary data.</text>
</comment>
<dbReference type="InterPro" id="IPR036249">
    <property type="entry name" value="Thioredoxin-like_sf"/>
</dbReference>
<dbReference type="GO" id="GO:0016491">
    <property type="term" value="F:oxidoreductase activity"/>
    <property type="evidence" value="ECO:0007669"/>
    <property type="project" value="InterPro"/>
</dbReference>
<protein>
    <submittedName>
        <fullName evidence="2">Putative DsbA family dithiol-disulfide isomerase</fullName>
    </submittedName>
</protein>
<organism evidence="2 3">
    <name type="scientific">Psychromicrobium silvestre</name>
    <dbReference type="NCBI Taxonomy" id="1645614"/>
    <lineage>
        <taxon>Bacteria</taxon>
        <taxon>Bacillati</taxon>
        <taxon>Actinomycetota</taxon>
        <taxon>Actinomycetes</taxon>
        <taxon>Micrococcales</taxon>
        <taxon>Micrococcaceae</taxon>
        <taxon>Psychromicrobium</taxon>
    </lineage>
</organism>
<dbReference type="AlphaFoldDB" id="A0A7Y9LV82"/>
<dbReference type="PANTHER" id="PTHR13887:SF41">
    <property type="entry name" value="THIOREDOXIN SUPERFAMILY PROTEIN"/>
    <property type="match status" value="1"/>
</dbReference>
<dbReference type="InterPro" id="IPR001853">
    <property type="entry name" value="DSBA-like_thioredoxin_dom"/>
</dbReference>
<dbReference type="PANTHER" id="PTHR13887">
    <property type="entry name" value="GLUTATHIONE S-TRANSFERASE KAPPA"/>
    <property type="match status" value="1"/>
</dbReference>
<evidence type="ECO:0000259" key="1">
    <source>
        <dbReference type="Pfam" id="PF01323"/>
    </source>
</evidence>
<evidence type="ECO:0000313" key="3">
    <source>
        <dbReference type="Proteomes" id="UP000521748"/>
    </source>
</evidence>
<dbReference type="SUPFAM" id="SSF52833">
    <property type="entry name" value="Thioredoxin-like"/>
    <property type="match status" value="1"/>
</dbReference>